<evidence type="ECO:0000256" key="1">
    <source>
        <dbReference type="SAM" id="MobiDB-lite"/>
    </source>
</evidence>
<dbReference type="InParanoid" id="A0A6P8ILP4"/>
<gene>
    <name evidence="3" type="primary">LOC116302677</name>
</gene>
<dbReference type="RefSeq" id="XP_031567881.1">
    <property type="nucleotide sequence ID" value="XM_031712021.1"/>
</dbReference>
<dbReference type="KEGG" id="aten:116302677"/>
<evidence type="ECO:0000313" key="2">
    <source>
        <dbReference type="Proteomes" id="UP000515163"/>
    </source>
</evidence>
<protein>
    <submittedName>
        <fullName evidence="3">Uncharacterized protein LOC116302677</fullName>
    </submittedName>
</protein>
<organism evidence="2 3">
    <name type="scientific">Actinia tenebrosa</name>
    <name type="common">Australian red waratah sea anemone</name>
    <dbReference type="NCBI Taxonomy" id="6105"/>
    <lineage>
        <taxon>Eukaryota</taxon>
        <taxon>Metazoa</taxon>
        <taxon>Cnidaria</taxon>
        <taxon>Anthozoa</taxon>
        <taxon>Hexacorallia</taxon>
        <taxon>Actiniaria</taxon>
        <taxon>Actiniidae</taxon>
        <taxon>Actinia</taxon>
    </lineage>
</organism>
<accession>A0A6P8ILP4</accession>
<name>A0A6P8ILP4_ACTTE</name>
<proteinExistence type="predicted"/>
<feature type="region of interest" description="Disordered" evidence="1">
    <location>
        <begin position="20"/>
        <end position="63"/>
    </location>
</feature>
<dbReference type="AlphaFoldDB" id="A0A6P8ILP4"/>
<dbReference type="GeneID" id="116302677"/>
<dbReference type="Proteomes" id="UP000515163">
    <property type="component" value="Unplaced"/>
</dbReference>
<dbReference type="OrthoDB" id="5951334at2759"/>
<sequence length="374" mass="42220">MAEDKNINITSSFTPIISSSAQIGPDVVDQSSSSAAHPETSKIKPPDVKPKPKPKSILDPEERRTDLDIDALVQLEAKQHGIFKIDTNLEGMVDKTKAIKEEFRRQSIANEQYFVKDAPPLDLNSLNTSTDPNKYIFNVEGLKGVEVVNLLRCVIIEYKDRPEQGPFFFQFADDKKFKLELLPTGTQPGNGLIKTVGRLKYYSYPDMCHMLKSGGVTSKGLGIMLQKLNTTGLKSALHNQISPMNELHFMLLFEIAKRLVRGPHGYSLSTEPELDQLPIGVTVARMISLFCKGKSYLDYEDVFGSQDKYNPFTDSSVVLRRQKICALNKAFFEFEIKTQEENEFIGKFLKYHNGYVLKTVEGYLEELDMAFRGL</sequence>
<feature type="compositionally biased region" description="Basic and acidic residues" evidence="1">
    <location>
        <begin position="39"/>
        <end position="63"/>
    </location>
</feature>
<keyword evidence="2" id="KW-1185">Reference proteome</keyword>
<reference evidence="3" key="1">
    <citation type="submission" date="2025-08" db="UniProtKB">
        <authorList>
            <consortium name="RefSeq"/>
        </authorList>
    </citation>
    <scope>IDENTIFICATION</scope>
    <source>
        <tissue evidence="3">Tentacle</tissue>
    </source>
</reference>
<evidence type="ECO:0000313" key="3">
    <source>
        <dbReference type="RefSeq" id="XP_031567881.1"/>
    </source>
</evidence>